<keyword evidence="3" id="KW-0862">Zinc</keyword>
<evidence type="ECO:0000256" key="4">
    <source>
        <dbReference type="PROSITE-ProRule" id="PRU00027"/>
    </source>
</evidence>
<name>A0AB39ZCY1_DROSZ</name>
<dbReference type="PROSITE" id="PS50808">
    <property type="entry name" value="ZF_BED"/>
    <property type="match status" value="1"/>
</dbReference>
<evidence type="ECO:0000259" key="7">
    <source>
        <dbReference type="PROSITE" id="PS50808"/>
    </source>
</evidence>
<keyword evidence="8" id="KW-1185">Reference proteome</keyword>
<evidence type="ECO:0000313" key="9">
    <source>
        <dbReference type="RefSeq" id="XP_016933374.3"/>
    </source>
</evidence>
<feature type="coiled-coil region" evidence="5">
    <location>
        <begin position="305"/>
        <end position="339"/>
    </location>
</feature>
<evidence type="ECO:0000256" key="1">
    <source>
        <dbReference type="ARBA" id="ARBA00022723"/>
    </source>
</evidence>
<dbReference type="GO" id="GO:0045893">
    <property type="term" value="P:positive regulation of DNA-templated transcription"/>
    <property type="evidence" value="ECO:0007669"/>
    <property type="project" value="TreeGrafter"/>
</dbReference>
<protein>
    <submittedName>
        <fullName evidence="9">Uncharacterized protein ssp</fullName>
    </submittedName>
</protein>
<feature type="domain" description="BED-type" evidence="7">
    <location>
        <begin position="35"/>
        <end position="89"/>
    </location>
</feature>
<feature type="compositionally biased region" description="Polar residues" evidence="6">
    <location>
        <begin position="227"/>
        <end position="246"/>
    </location>
</feature>
<organism evidence="8 9">
    <name type="scientific">Drosophila suzukii</name>
    <name type="common">Spotted-wing drosophila fruit fly</name>
    <dbReference type="NCBI Taxonomy" id="28584"/>
    <lineage>
        <taxon>Eukaryota</taxon>
        <taxon>Metazoa</taxon>
        <taxon>Ecdysozoa</taxon>
        <taxon>Arthropoda</taxon>
        <taxon>Hexapoda</taxon>
        <taxon>Insecta</taxon>
        <taxon>Pterygota</taxon>
        <taxon>Neoptera</taxon>
        <taxon>Endopterygota</taxon>
        <taxon>Diptera</taxon>
        <taxon>Brachycera</taxon>
        <taxon>Muscomorpha</taxon>
        <taxon>Ephydroidea</taxon>
        <taxon>Drosophilidae</taxon>
        <taxon>Drosophila</taxon>
        <taxon>Sophophora</taxon>
    </lineage>
</organism>
<keyword evidence="1" id="KW-0479">Metal-binding</keyword>
<dbReference type="GO" id="GO:0016604">
    <property type="term" value="C:nuclear body"/>
    <property type="evidence" value="ECO:0007669"/>
    <property type="project" value="TreeGrafter"/>
</dbReference>
<proteinExistence type="predicted"/>
<dbReference type="InterPro" id="IPR044822">
    <property type="entry name" value="Myb_DNA-bind_4"/>
</dbReference>
<accession>A0AB39ZCY1</accession>
<dbReference type="PANTHER" id="PTHR22666:SF3">
    <property type="entry name" value="MYB_SANT-LIKE DNA-BINDING DOMAIN-CONTAINING PROTEIN 1"/>
    <property type="match status" value="1"/>
</dbReference>
<dbReference type="Pfam" id="PF13837">
    <property type="entry name" value="Myb_DNA-bind_4"/>
    <property type="match status" value="1"/>
</dbReference>
<dbReference type="RefSeq" id="XP_016933374.3">
    <property type="nucleotide sequence ID" value="XM_017077885.4"/>
</dbReference>
<evidence type="ECO:0000256" key="6">
    <source>
        <dbReference type="SAM" id="MobiDB-lite"/>
    </source>
</evidence>
<dbReference type="InterPro" id="IPR026095">
    <property type="entry name" value="Myb/SANT-like_DNA-bd_dom_prot"/>
</dbReference>
<feature type="region of interest" description="Disordered" evidence="6">
    <location>
        <begin position="220"/>
        <end position="254"/>
    </location>
</feature>
<sequence length="373" mass="44253">MIEARTLHDESKYQESGREISMKVLRGEYRLLRRKHGSTVWQVYREVVRTDGAIINGFYFCTGCKRVMRSFNTSNLRTHKCHVEYLRRQDPNAGTFSDVEPSVQETQEEADLPPERRITWNNFKPSEWSFHATELLLQLWAANCVDLRDSRRRVKVIWKMTGEMKSLHFTFTEVKNKIDDMAQRYRREAHLEKTTGEPSQWEYFETLNLIFNAEKNLVEEKPRKSDNSGNESTKISETNSFSSQHNESLKEKHYSKELKAGTLKKDSFDLGEDQDDSQDDVDELRILKDNIIREIEEESSTVHSQENYEEELDQQNSTIEEMKRTKRKRTARLMEIEEEKLIIERKKCKLMKFFVREMSSFHKDFMDLLSSSK</sequence>
<reference evidence="9" key="1">
    <citation type="submission" date="2025-08" db="UniProtKB">
        <authorList>
            <consortium name="RefSeq"/>
        </authorList>
    </citation>
    <scope>IDENTIFICATION</scope>
</reference>
<keyword evidence="5" id="KW-0175">Coiled coil</keyword>
<evidence type="ECO:0000256" key="2">
    <source>
        <dbReference type="ARBA" id="ARBA00022771"/>
    </source>
</evidence>
<feature type="region of interest" description="Disordered" evidence="6">
    <location>
        <begin position="92"/>
        <end position="111"/>
    </location>
</feature>
<evidence type="ECO:0000256" key="3">
    <source>
        <dbReference type="ARBA" id="ARBA00022833"/>
    </source>
</evidence>
<dbReference type="AlphaFoldDB" id="A0AB39ZCY1"/>
<keyword evidence="2 4" id="KW-0863">Zinc-finger</keyword>
<dbReference type="PANTHER" id="PTHR22666">
    <property type="entry name" value="MYB_SANT-LIKE DNA-BINDING DOMAIN-CONTAINING PROTEIN 1"/>
    <property type="match status" value="1"/>
</dbReference>
<dbReference type="GeneID" id="108012482"/>
<evidence type="ECO:0000256" key="5">
    <source>
        <dbReference type="SAM" id="Coils"/>
    </source>
</evidence>
<dbReference type="Proteomes" id="UP001652628">
    <property type="component" value="Chromosome 3"/>
</dbReference>
<evidence type="ECO:0000313" key="8">
    <source>
        <dbReference type="Proteomes" id="UP001652628"/>
    </source>
</evidence>
<dbReference type="InterPro" id="IPR003656">
    <property type="entry name" value="Znf_BED"/>
</dbReference>
<gene>
    <name evidence="9" type="primary">ssp</name>
</gene>